<proteinExistence type="predicted"/>
<organism evidence="1 2">
    <name type="scientific">Kribbella orskensis</name>
    <dbReference type="NCBI Taxonomy" id="2512216"/>
    <lineage>
        <taxon>Bacteria</taxon>
        <taxon>Bacillati</taxon>
        <taxon>Actinomycetota</taxon>
        <taxon>Actinomycetes</taxon>
        <taxon>Propionibacteriales</taxon>
        <taxon>Kribbellaceae</taxon>
        <taxon>Kribbella</taxon>
    </lineage>
</organism>
<reference evidence="1 2" key="1">
    <citation type="journal article" date="2015" name="Stand. Genomic Sci.">
        <title>Genomic Encyclopedia of Bacterial and Archaeal Type Strains, Phase III: the genomes of soil and plant-associated and newly described type strains.</title>
        <authorList>
            <person name="Whitman W.B."/>
            <person name="Woyke T."/>
            <person name="Klenk H.P."/>
            <person name="Zhou Y."/>
            <person name="Lilburn T.G."/>
            <person name="Beck B.J."/>
            <person name="De Vos P."/>
            <person name="Vandamme P."/>
            <person name="Eisen J.A."/>
            <person name="Garrity G."/>
            <person name="Hugenholtz P."/>
            <person name="Kyrpides N.C."/>
        </authorList>
    </citation>
    <scope>NUCLEOTIDE SEQUENCE [LARGE SCALE GENOMIC DNA]</scope>
    <source>
        <strain evidence="1 2">VKM Ac-2538</strain>
    </source>
</reference>
<sequence>MAIEQCGPTGTLLLGIDKDTKAGYLYAVGHAKGTATVIQGLGKVPTTFDAPIYFRRGGEPDDGPVYLFGE</sequence>
<accession>A0ABY2B773</accession>
<name>A0ABY2B773_9ACTN</name>
<evidence type="ECO:0000313" key="2">
    <source>
        <dbReference type="Proteomes" id="UP000295818"/>
    </source>
</evidence>
<dbReference type="RefSeq" id="WP_199240328.1">
    <property type="nucleotide sequence ID" value="NZ_SLWM01000036.1"/>
</dbReference>
<keyword evidence="2" id="KW-1185">Reference proteome</keyword>
<gene>
    <name evidence="1" type="ORF">EV644_13620</name>
</gene>
<evidence type="ECO:0000313" key="1">
    <source>
        <dbReference type="EMBL" id="TCO10098.1"/>
    </source>
</evidence>
<protein>
    <submittedName>
        <fullName evidence="1">Uncharacterized protein</fullName>
    </submittedName>
</protein>
<dbReference type="EMBL" id="SLWM01000036">
    <property type="protein sequence ID" value="TCO10098.1"/>
    <property type="molecule type" value="Genomic_DNA"/>
</dbReference>
<dbReference type="Proteomes" id="UP000295818">
    <property type="component" value="Unassembled WGS sequence"/>
</dbReference>
<comment type="caution">
    <text evidence="1">The sequence shown here is derived from an EMBL/GenBank/DDBJ whole genome shotgun (WGS) entry which is preliminary data.</text>
</comment>